<gene>
    <name evidence="2" type="ORF">BJ969_004394</name>
</gene>
<dbReference type="EMBL" id="JACHIV010000001">
    <property type="protein sequence ID" value="MBB5071306.1"/>
    <property type="molecule type" value="Genomic_DNA"/>
</dbReference>
<dbReference type="CDD" id="cd00093">
    <property type="entry name" value="HTH_XRE"/>
    <property type="match status" value="1"/>
</dbReference>
<comment type="caution">
    <text evidence="2">The sequence shown here is derived from an EMBL/GenBank/DDBJ whole genome shotgun (WGS) entry which is preliminary data.</text>
</comment>
<dbReference type="PROSITE" id="PS50943">
    <property type="entry name" value="HTH_CROC1"/>
    <property type="match status" value="1"/>
</dbReference>
<dbReference type="InterPro" id="IPR001387">
    <property type="entry name" value="Cro/C1-type_HTH"/>
</dbReference>
<dbReference type="Gene3D" id="1.10.260.40">
    <property type="entry name" value="lambda repressor-like DNA-binding domains"/>
    <property type="match status" value="1"/>
</dbReference>
<dbReference type="SMART" id="SM00530">
    <property type="entry name" value="HTH_XRE"/>
    <property type="match status" value="1"/>
</dbReference>
<sequence>MSTSPTALKRWIAWELTRLRERAGITRAEAAKAVRGSVQNIGHFEVGRRMPKPLELETLLRFYGAGDRVDFFLSLRDRSRKSTDWWIRFDSEEALPDYLKLFLGVETMADRVESWDTHLVPGLFQTWAYADAIVRGGAPKLRKKDRERRVELRMARQREVLGGGRSPSVHAILSEAALHHVNGGLGVHVAQLEALLEWNEQPNVEIRIQPFSAGLLTGVDGAFMLLTYPPEFDHELGTAYVENRIEVLYYEEPAAVAPFRAAFDRLRSTALKTSDSNDLIKRVLEEHA</sequence>
<dbReference type="SUPFAM" id="SSF47413">
    <property type="entry name" value="lambda repressor-like DNA-binding domains"/>
    <property type="match status" value="1"/>
</dbReference>
<evidence type="ECO:0000259" key="1">
    <source>
        <dbReference type="PROSITE" id="PS50943"/>
    </source>
</evidence>
<dbReference type="AlphaFoldDB" id="A0A840NFU5"/>
<feature type="domain" description="HTH cro/C1-type" evidence="1">
    <location>
        <begin position="16"/>
        <end position="72"/>
    </location>
</feature>
<evidence type="ECO:0000313" key="2">
    <source>
        <dbReference type="EMBL" id="MBB5071306.1"/>
    </source>
</evidence>
<accession>A0A840NFU5</accession>
<dbReference type="Pfam" id="PF19054">
    <property type="entry name" value="DUF5753"/>
    <property type="match status" value="1"/>
</dbReference>
<name>A0A840NFU5_9PSEU</name>
<keyword evidence="3" id="KW-1185">Reference proteome</keyword>
<dbReference type="InterPro" id="IPR043917">
    <property type="entry name" value="DUF5753"/>
</dbReference>
<organism evidence="2 3">
    <name type="scientific">Saccharopolyspora gloriosae</name>
    <dbReference type="NCBI Taxonomy" id="455344"/>
    <lineage>
        <taxon>Bacteria</taxon>
        <taxon>Bacillati</taxon>
        <taxon>Actinomycetota</taxon>
        <taxon>Actinomycetes</taxon>
        <taxon>Pseudonocardiales</taxon>
        <taxon>Pseudonocardiaceae</taxon>
        <taxon>Saccharopolyspora</taxon>
    </lineage>
</organism>
<dbReference type="Proteomes" id="UP000580474">
    <property type="component" value="Unassembled WGS sequence"/>
</dbReference>
<dbReference type="GO" id="GO:0003677">
    <property type="term" value="F:DNA binding"/>
    <property type="evidence" value="ECO:0007669"/>
    <property type="project" value="InterPro"/>
</dbReference>
<dbReference type="Pfam" id="PF13560">
    <property type="entry name" value="HTH_31"/>
    <property type="match status" value="1"/>
</dbReference>
<proteinExistence type="predicted"/>
<dbReference type="InterPro" id="IPR010982">
    <property type="entry name" value="Lambda_DNA-bd_dom_sf"/>
</dbReference>
<evidence type="ECO:0000313" key="3">
    <source>
        <dbReference type="Proteomes" id="UP000580474"/>
    </source>
</evidence>
<protein>
    <submittedName>
        <fullName evidence="2">Transcriptional regulator with XRE-family HTH domain</fullName>
    </submittedName>
</protein>
<reference evidence="2 3" key="1">
    <citation type="submission" date="2020-08" db="EMBL/GenBank/DDBJ databases">
        <title>Sequencing the genomes of 1000 actinobacteria strains.</title>
        <authorList>
            <person name="Klenk H.-P."/>
        </authorList>
    </citation>
    <scope>NUCLEOTIDE SEQUENCE [LARGE SCALE GENOMIC DNA]</scope>
    <source>
        <strain evidence="2 3">DSM 45582</strain>
    </source>
</reference>
<dbReference type="RefSeq" id="WP_184481549.1">
    <property type="nucleotide sequence ID" value="NZ_JACHIV010000001.1"/>
</dbReference>